<keyword evidence="4" id="KW-0548">Nucleotidyltransferase</keyword>
<dbReference type="InterPro" id="IPR014729">
    <property type="entry name" value="Rossmann-like_a/b/a_fold"/>
</dbReference>
<dbReference type="SUPFAM" id="SSF52374">
    <property type="entry name" value="Nucleotidylyl transferase"/>
    <property type="match status" value="1"/>
</dbReference>
<organism evidence="4 5">
    <name type="scientific">Campylobacter taeniopygiae</name>
    <dbReference type="NCBI Taxonomy" id="2510188"/>
    <lineage>
        <taxon>Bacteria</taxon>
        <taxon>Pseudomonadati</taxon>
        <taxon>Campylobacterota</taxon>
        <taxon>Epsilonproteobacteria</taxon>
        <taxon>Campylobacterales</taxon>
        <taxon>Campylobacteraceae</taxon>
        <taxon>Campylobacter</taxon>
    </lineage>
</organism>
<evidence type="ECO:0000313" key="4">
    <source>
        <dbReference type="EMBL" id="TKX34094.1"/>
    </source>
</evidence>
<dbReference type="PANTHER" id="PTHR43509">
    <property type="match status" value="1"/>
</dbReference>
<dbReference type="InterPro" id="IPR024951">
    <property type="entry name" value="Sulfurylase_cat_dom"/>
</dbReference>
<dbReference type="PANTHER" id="PTHR43509:SF1">
    <property type="entry name" value="SULFATE ADENYLYLTRANSFERASE"/>
    <property type="match status" value="1"/>
</dbReference>
<reference evidence="4 5" key="1">
    <citation type="submission" date="2018-05" db="EMBL/GenBank/DDBJ databases">
        <title>Novel Campyloabacter and Helicobacter Species and Strains.</title>
        <authorList>
            <person name="Mannion A.J."/>
            <person name="Shen Z."/>
            <person name="Fox J.G."/>
        </authorList>
    </citation>
    <scope>NUCLEOTIDE SEQUENCE [LARGE SCALE GENOMIC DNA]</scope>
    <source>
        <strain evidence="5">MIT10-5678</strain>
    </source>
</reference>
<dbReference type="Pfam" id="PF14306">
    <property type="entry name" value="PUA_2"/>
    <property type="match status" value="1"/>
</dbReference>
<dbReference type="RefSeq" id="WP_137623790.1">
    <property type="nucleotide sequence ID" value="NZ_NXLY01000006.1"/>
</dbReference>
<protein>
    <submittedName>
        <fullName evidence="4">Sulfate adenylyltransferase</fullName>
    </submittedName>
</protein>
<dbReference type="InterPro" id="IPR015947">
    <property type="entry name" value="PUA-like_sf"/>
</dbReference>
<feature type="domain" description="Sulphate adenylyltransferase catalytic" evidence="2">
    <location>
        <begin position="145"/>
        <end position="341"/>
    </location>
</feature>
<sequence>MINLTTENFLDLKYLATKVFSPISGFMVYDEYIKVVEEMQLLDKSIWTIPITLEVDNIKNYTVNKNYDLYYNNSLVGKIHIRDKFIIDDEQIYEIYQSKDHEHPGIKKEKLRSSHRVGGEIEIKEELIKNSLYKNIVKHEFALINQKVQTIAGFQTRNAIHKAHEYLQRLALEICDGLFINPLIGWKKKGDFTQEAVMGSYNKMSNEFYPKNRVFLRGLETRMYYAGPREAVFHALLRRNMGCTHFIIGRDHAGVKDYYGIYQAQELAKKLDKKYDLGIKLLLFKEPYYCIKCKQIVTQNTCDHYDTFRVAISGTEIRNALQNGIIPDEKFMRKEISEVLISLGKDNIFIRE</sequence>
<accession>A0ABY2TJ07</accession>
<dbReference type="Gene3D" id="3.40.50.620">
    <property type="entry name" value="HUPs"/>
    <property type="match status" value="1"/>
</dbReference>
<keyword evidence="4" id="KW-0808">Transferase</keyword>
<feature type="domain" description="ATP-sulfurylase PUA-like" evidence="3">
    <location>
        <begin position="2"/>
        <end position="123"/>
    </location>
</feature>
<comment type="caution">
    <text evidence="4">The sequence shown here is derived from an EMBL/GenBank/DDBJ whole genome shotgun (WGS) entry which is preliminary data.</text>
</comment>
<evidence type="ECO:0000259" key="3">
    <source>
        <dbReference type="Pfam" id="PF14306"/>
    </source>
</evidence>
<dbReference type="Pfam" id="PF01747">
    <property type="entry name" value="ATP-sulfurylase"/>
    <property type="match status" value="1"/>
</dbReference>
<dbReference type="SUPFAM" id="SSF88697">
    <property type="entry name" value="PUA domain-like"/>
    <property type="match status" value="1"/>
</dbReference>
<dbReference type="InterPro" id="IPR025980">
    <property type="entry name" value="ATP-Sase_PUA-like_dom"/>
</dbReference>
<dbReference type="GO" id="GO:0016779">
    <property type="term" value="F:nucleotidyltransferase activity"/>
    <property type="evidence" value="ECO:0007669"/>
    <property type="project" value="UniProtKB-KW"/>
</dbReference>
<name>A0ABY2TJ07_9BACT</name>
<keyword evidence="5" id="KW-1185">Reference proteome</keyword>
<evidence type="ECO:0000256" key="1">
    <source>
        <dbReference type="ARBA" id="ARBA00005048"/>
    </source>
</evidence>
<evidence type="ECO:0000259" key="2">
    <source>
        <dbReference type="Pfam" id="PF01747"/>
    </source>
</evidence>
<dbReference type="Gene3D" id="3.10.400.10">
    <property type="entry name" value="Sulfate adenylyltransferase"/>
    <property type="match status" value="1"/>
</dbReference>
<proteinExistence type="predicted"/>
<dbReference type="Proteomes" id="UP000309584">
    <property type="component" value="Unassembled WGS sequence"/>
</dbReference>
<dbReference type="EMBL" id="NXLY01000006">
    <property type="protein sequence ID" value="TKX34094.1"/>
    <property type="molecule type" value="Genomic_DNA"/>
</dbReference>
<gene>
    <name evidence="4" type="ORF">CQA75_04135</name>
</gene>
<evidence type="ECO:0000313" key="5">
    <source>
        <dbReference type="Proteomes" id="UP000309584"/>
    </source>
</evidence>
<comment type="pathway">
    <text evidence="1">Sulfur metabolism; hydrogen sulfide biosynthesis; sulfite from sulfate: step 1/3.</text>
</comment>